<organism evidence="2 3">
    <name type="scientific">[Mycobacterium] manitobense</name>
    <dbReference type="NCBI Taxonomy" id="190147"/>
    <lineage>
        <taxon>Bacteria</taxon>
        <taxon>Bacillati</taxon>
        <taxon>Actinomycetota</taxon>
        <taxon>Actinomycetes</taxon>
        <taxon>Mycobacteriales</taxon>
        <taxon>Mycobacteriaceae</taxon>
        <taxon>Mycolicibacterium</taxon>
    </lineage>
</organism>
<reference evidence="2" key="2">
    <citation type="journal article" date="2022" name="BMC Genomics">
        <title>Comparative genome analysis of mycobacteria focusing on tRNA and non-coding RNA.</title>
        <authorList>
            <person name="Behra P.R.K."/>
            <person name="Pettersson B.M.F."/>
            <person name="Ramesh M."/>
            <person name="Das S."/>
            <person name="Dasgupta S."/>
            <person name="Kirsebom L.A."/>
        </authorList>
    </citation>
    <scope>NUCLEOTIDE SEQUENCE</scope>
    <source>
        <strain evidence="2">DSM 44615</strain>
    </source>
</reference>
<name>A0A9X2YIZ5_9MYCO</name>
<evidence type="ECO:0000313" key="3">
    <source>
        <dbReference type="Proteomes" id="UP001140293"/>
    </source>
</evidence>
<gene>
    <name evidence="2" type="ORF">H7I41_03615</name>
</gene>
<reference evidence="2" key="1">
    <citation type="submission" date="2020-07" db="EMBL/GenBank/DDBJ databases">
        <authorList>
            <person name="Pettersson B.M.F."/>
            <person name="Behra P.R.K."/>
            <person name="Ramesh M."/>
            <person name="Das S."/>
            <person name="Dasgupta S."/>
            <person name="Kirsebom L.A."/>
        </authorList>
    </citation>
    <scope>NUCLEOTIDE SEQUENCE</scope>
    <source>
        <strain evidence="2">DSM 44615</strain>
    </source>
</reference>
<sequence length="120" mass="12653">MGFALAADMAMARFLPRRRTSVAAVGLVTAAAVYPLSRRRWGIDTRETVTLAAACAVAGAATWLPARTARRVVGVGWAAHAVYDAIFTHDASITRLPPTYAAACAGADIAMGARLILVRR</sequence>
<evidence type="ECO:0000256" key="1">
    <source>
        <dbReference type="SAM" id="Phobius"/>
    </source>
</evidence>
<dbReference type="RefSeq" id="WP_264011193.1">
    <property type="nucleotide sequence ID" value="NZ_JACKSJ010000024.1"/>
</dbReference>
<evidence type="ECO:0000313" key="2">
    <source>
        <dbReference type="EMBL" id="MCV7169010.1"/>
    </source>
</evidence>
<dbReference type="Proteomes" id="UP001140293">
    <property type="component" value="Unassembled WGS sequence"/>
</dbReference>
<feature type="transmembrane region" description="Helical" evidence="1">
    <location>
        <begin position="20"/>
        <end position="37"/>
    </location>
</feature>
<feature type="transmembrane region" description="Helical" evidence="1">
    <location>
        <begin position="99"/>
        <end position="117"/>
    </location>
</feature>
<keyword evidence="3" id="KW-1185">Reference proteome</keyword>
<keyword evidence="1" id="KW-1133">Transmembrane helix</keyword>
<dbReference type="EMBL" id="JACKSJ010000024">
    <property type="protein sequence ID" value="MCV7169010.1"/>
    <property type="molecule type" value="Genomic_DNA"/>
</dbReference>
<protein>
    <submittedName>
        <fullName evidence="2">Uncharacterized protein</fullName>
    </submittedName>
</protein>
<keyword evidence="1" id="KW-0812">Transmembrane</keyword>
<accession>A0A9X2YIZ5</accession>
<feature type="transmembrane region" description="Helical" evidence="1">
    <location>
        <begin position="49"/>
        <end position="66"/>
    </location>
</feature>
<proteinExistence type="predicted"/>
<dbReference type="AlphaFoldDB" id="A0A9X2YIZ5"/>
<comment type="caution">
    <text evidence="2">The sequence shown here is derived from an EMBL/GenBank/DDBJ whole genome shotgun (WGS) entry which is preliminary data.</text>
</comment>
<keyword evidence="1" id="KW-0472">Membrane</keyword>